<accession>A0A0F9PP18</accession>
<dbReference type="PANTHER" id="PTHR13069">
    <property type="entry name" value="ALKYLATED DNA REPAIR PROTEIN ALKB HOMOLOG 8"/>
    <property type="match status" value="1"/>
</dbReference>
<dbReference type="GO" id="GO:0006400">
    <property type="term" value="P:tRNA modification"/>
    <property type="evidence" value="ECO:0007669"/>
    <property type="project" value="UniProtKB-ARBA"/>
</dbReference>
<dbReference type="InterPro" id="IPR013216">
    <property type="entry name" value="Methyltransf_11"/>
</dbReference>
<proteinExistence type="predicted"/>
<evidence type="ECO:0000259" key="3">
    <source>
        <dbReference type="Pfam" id="PF08241"/>
    </source>
</evidence>
<dbReference type="EMBL" id="LAZR01006074">
    <property type="protein sequence ID" value="KKM94927.1"/>
    <property type="molecule type" value="Genomic_DNA"/>
</dbReference>
<sequence length="248" mass="29481">MEGYSFNQIAKDYHSKRRKPWKPLEVFLNFVINKGYSFNGIILDLGCANGRNFKILGSYPKKIIGVDISLKLLKIAHNDINNLDIYSKSESQLIQVLQADIRYLPFKDNSAQNIFSIATIHHVKNKSDRKKLFNDIFKITKNDGKIIITIWRKWQKKYRSFFILSWLKRSLSLKHNQLQKNKGLEEFGDIYVPWTLSKERKVYYRFYHFFSKREIKNLLNIFTVREFRIMGGPTNKDNFFILAQKIKN</sequence>
<dbReference type="PANTHER" id="PTHR13069:SF21">
    <property type="entry name" value="ALKYLATED DNA REPAIR PROTEIN ALKB HOMOLOG 8"/>
    <property type="match status" value="1"/>
</dbReference>
<dbReference type="AlphaFoldDB" id="A0A0F9PP18"/>
<comment type="caution">
    <text evidence="4">The sequence shown here is derived from an EMBL/GenBank/DDBJ whole genome shotgun (WGS) entry which is preliminary data.</text>
</comment>
<evidence type="ECO:0000256" key="2">
    <source>
        <dbReference type="ARBA" id="ARBA00022679"/>
    </source>
</evidence>
<dbReference type="InterPro" id="IPR029063">
    <property type="entry name" value="SAM-dependent_MTases_sf"/>
</dbReference>
<reference evidence="4" key="1">
    <citation type="journal article" date="2015" name="Nature">
        <title>Complex archaea that bridge the gap between prokaryotes and eukaryotes.</title>
        <authorList>
            <person name="Spang A."/>
            <person name="Saw J.H."/>
            <person name="Jorgensen S.L."/>
            <person name="Zaremba-Niedzwiedzka K."/>
            <person name="Martijn J."/>
            <person name="Lind A.E."/>
            <person name="van Eijk R."/>
            <person name="Schleper C."/>
            <person name="Guy L."/>
            <person name="Ettema T.J."/>
        </authorList>
    </citation>
    <scope>NUCLEOTIDE SEQUENCE</scope>
</reference>
<dbReference type="GO" id="GO:0008757">
    <property type="term" value="F:S-adenosylmethionine-dependent methyltransferase activity"/>
    <property type="evidence" value="ECO:0007669"/>
    <property type="project" value="InterPro"/>
</dbReference>
<evidence type="ECO:0000256" key="1">
    <source>
        <dbReference type="ARBA" id="ARBA00022603"/>
    </source>
</evidence>
<dbReference type="Pfam" id="PF08241">
    <property type="entry name" value="Methyltransf_11"/>
    <property type="match status" value="1"/>
</dbReference>
<evidence type="ECO:0000313" key="4">
    <source>
        <dbReference type="EMBL" id="KKM94927.1"/>
    </source>
</evidence>
<feature type="domain" description="Methyltransferase type 11" evidence="3">
    <location>
        <begin position="43"/>
        <end position="148"/>
    </location>
</feature>
<protein>
    <recommendedName>
        <fullName evidence="3">Methyltransferase type 11 domain-containing protein</fullName>
    </recommendedName>
</protein>
<keyword evidence="1" id="KW-0489">Methyltransferase</keyword>
<keyword evidence="2" id="KW-0808">Transferase</keyword>
<name>A0A0F9PP18_9ZZZZ</name>
<gene>
    <name evidence="4" type="ORF">LCGC14_1193300</name>
</gene>
<dbReference type="GO" id="GO:0032259">
    <property type="term" value="P:methylation"/>
    <property type="evidence" value="ECO:0007669"/>
    <property type="project" value="UniProtKB-KW"/>
</dbReference>
<dbReference type="InterPro" id="IPR051422">
    <property type="entry name" value="AlkB_tRNA_MeTrf/Diox"/>
</dbReference>
<dbReference type="Gene3D" id="3.40.50.150">
    <property type="entry name" value="Vaccinia Virus protein VP39"/>
    <property type="match status" value="1"/>
</dbReference>
<dbReference type="GO" id="GO:0008175">
    <property type="term" value="F:tRNA methyltransferase activity"/>
    <property type="evidence" value="ECO:0007669"/>
    <property type="project" value="UniProtKB-ARBA"/>
</dbReference>
<dbReference type="SUPFAM" id="SSF53335">
    <property type="entry name" value="S-adenosyl-L-methionine-dependent methyltransferases"/>
    <property type="match status" value="1"/>
</dbReference>
<organism evidence="4">
    <name type="scientific">marine sediment metagenome</name>
    <dbReference type="NCBI Taxonomy" id="412755"/>
    <lineage>
        <taxon>unclassified sequences</taxon>
        <taxon>metagenomes</taxon>
        <taxon>ecological metagenomes</taxon>
    </lineage>
</organism>
<dbReference type="CDD" id="cd02440">
    <property type="entry name" value="AdoMet_MTases"/>
    <property type="match status" value="1"/>
</dbReference>